<feature type="compositionally biased region" description="Polar residues" evidence="1">
    <location>
        <begin position="27"/>
        <end position="42"/>
    </location>
</feature>
<proteinExistence type="predicted"/>
<dbReference type="AlphaFoldDB" id="A0A1J1IFQ9"/>
<gene>
    <name evidence="2" type="ORF">CLUMA_CG012245</name>
</gene>
<accession>A0A1J1IFQ9</accession>
<dbReference type="EMBL" id="CVRI01000048">
    <property type="protein sequence ID" value="CRK99085.1"/>
    <property type="molecule type" value="Genomic_DNA"/>
</dbReference>
<evidence type="ECO:0000256" key="1">
    <source>
        <dbReference type="SAM" id="MobiDB-lite"/>
    </source>
</evidence>
<name>A0A1J1IFQ9_9DIPT</name>
<sequence>MGKNTVGKFIGKKERGSINSSSSSSSLTKAKSEPSTSGHYTNTQRYQALHSNRYQVFFITKRSFKPLHDLRGRGQDHCNIKKKRQTRPPIISDEYEIERRDLLSEKKSSSFMAILETRSKSRKNLYGYRLKSFFTLCDDYHHQVLFMMMVTELELLKTLSAIENYQRIRRNKDEKKTLYTLIYLWCMKETNEMKKCRIINNHFTYGTTTHWHLFFFGGIGDSTLCQTEKESLVKSSSSALYRHLCIRTLSPLMLKFFFSNNVQNKMAHLKKNKSCSETQPKSLMFQHISKHDIATRQHYETSASTDTIRRPQTDLFHIIYSIMLLLGVNLTLASSFKCEIFVCDFDDEEKIRLDKCVCMCVCQSCRDITTNEISLRFHYKKRQNNEDILLKSNR</sequence>
<reference evidence="2 3" key="1">
    <citation type="submission" date="2015-04" db="EMBL/GenBank/DDBJ databases">
        <authorList>
            <person name="Syromyatnikov M.Y."/>
            <person name="Popov V.N."/>
        </authorList>
    </citation>
    <scope>NUCLEOTIDE SEQUENCE [LARGE SCALE GENOMIC DNA]</scope>
</reference>
<organism evidence="2 3">
    <name type="scientific">Clunio marinus</name>
    <dbReference type="NCBI Taxonomy" id="568069"/>
    <lineage>
        <taxon>Eukaryota</taxon>
        <taxon>Metazoa</taxon>
        <taxon>Ecdysozoa</taxon>
        <taxon>Arthropoda</taxon>
        <taxon>Hexapoda</taxon>
        <taxon>Insecta</taxon>
        <taxon>Pterygota</taxon>
        <taxon>Neoptera</taxon>
        <taxon>Endopterygota</taxon>
        <taxon>Diptera</taxon>
        <taxon>Nematocera</taxon>
        <taxon>Chironomoidea</taxon>
        <taxon>Chironomidae</taxon>
        <taxon>Clunio</taxon>
    </lineage>
</organism>
<feature type="region of interest" description="Disordered" evidence="1">
    <location>
        <begin position="1"/>
        <end position="42"/>
    </location>
</feature>
<evidence type="ECO:0000313" key="3">
    <source>
        <dbReference type="Proteomes" id="UP000183832"/>
    </source>
</evidence>
<protein>
    <submittedName>
        <fullName evidence="2">CLUMA_CG012245, isoform A</fullName>
    </submittedName>
</protein>
<keyword evidence="3" id="KW-1185">Reference proteome</keyword>
<evidence type="ECO:0000313" key="2">
    <source>
        <dbReference type="EMBL" id="CRK99085.1"/>
    </source>
</evidence>
<dbReference type="Proteomes" id="UP000183832">
    <property type="component" value="Unassembled WGS sequence"/>
</dbReference>